<feature type="domain" description="Peptidase C1A papain C-terminal" evidence="3">
    <location>
        <begin position="364"/>
        <end position="589"/>
    </location>
</feature>
<evidence type="ECO:0000313" key="6">
    <source>
        <dbReference type="Proteomes" id="UP001491310"/>
    </source>
</evidence>
<proteinExistence type="inferred from homology"/>
<keyword evidence="2" id="KW-1015">Disulfide bond</keyword>
<evidence type="ECO:0000256" key="2">
    <source>
        <dbReference type="ARBA" id="ARBA00023157"/>
    </source>
</evidence>
<dbReference type="InterPro" id="IPR025661">
    <property type="entry name" value="Pept_asp_AS"/>
</dbReference>
<keyword evidence="6" id="KW-1185">Reference proteome</keyword>
<dbReference type="PANTHER" id="PTHR12411">
    <property type="entry name" value="CYSTEINE PROTEASE FAMILY C1-RELATED"/>
    <property type="match status" value="1"/>
</dbReference>
<dbReference type="InterPro" id="IPR000668">
    <property type="entry name" value="Peptidase_C1A_C"/>
</dbReference>
<feature type="domain" description="Cathepsin propeptide inhibitor" evidence="4">
    <location>
        <begin position="271"/>
        <end position="327"/>
    </location>
</feature>
<dbReference type="PRINTS" id="PR00705">
    <property type="entry name" value="PAPAIN"/>
</dbReference>
<organism evidence="5 6">
    <name type="scientific">Coccomyxa subellipsoidea</name>
    <dbReference type="NCBI Taxonomy" id="248742"/>
    <lineage>
        <taxon>Eukaryota</taxon>
        <taxon>Viridiplantae</taxon>
        <taxon>Chlorophyta</taxon>
        <taxon>core chlorophytes</taxon>
        <taxon>Trebouxiophyceae</taxon>
        <taxon>Trebouxiophyceae incertae sedis</taxon>
        <taxon>Coccomyxaceae</taxon>
        <taxon>Coccomyxa</taxon>
    </lineage>
</organism>
<dbReference type="CDD" id="cd02248">
    <property type="entry name" value="Peptidase_C1A"/>
    <property type="match status" value="1"/>
</dbReference>
<dbReference type="Pfam" id="PF08246">
    <property type="entry name" value="Inhibitor_I29"/>
    <property type="match status" value="1"/>
</dbReference>
<dbReference type="PROSITE" id="PS00639">
    <property type="entry name" value="THIOL_PROTEASE_HIS"/>
    <property type="match status" value="1"/>
</dbReference>
<dbReference type="PROSITE" id="PS00640">
    <property type="entry name" value="THIOL_PROTEASE_ASN"/>
    <property type="match status" value="1"/>
</dbReference>
<evidence type="ECO:0000259" key="4">
    <source>
        <dbReference type="SMART" id="SM00848"/>
    </source>
</evidence>
<reference evidence="5 6" key="1">
    <citation type="journal article" date="2024" name="Nat. Commun.">
        <title>Phylogenomics reveals the evolutionary origins of lichenization in chlorophyte algae.</title>
        <authorList>
            <person name="Puginier C."/>
            <person name="Libourel C."/>
            <person name="Otte J."/>
            <person name="Skaloud P."/>
            <person name="Haon M."/>
            <person name="Grisel S."/>
            <person name="Petersen M."/>
            <person name="Berrin J.G."/>
            <person name="Delaux P.M."/>
            <person name="Dal Grande F."/>
            <person name="Keller J."/>
        </authorList>
    </citation>
    <scope>NUCLEOTIDE SEQUENCE [LARGE SCALE GENOMIC DNA]</scope>
    <source>
        <strain evidence="5 6">SAG 216-7</strain>
    </source>
</reference>
<dbReference type="EMBL" id="JALJOT010000006">
    <property type="protein sequence ID" value="KAK9909714.1"/>
    <property type="molecule type" value="Genomic_DNA"/>
</dbReference>
<dbReference type="InterPro" id="IPR013201">
    <property type="entry name" value="Prot_inhib_I29"/>
</dbReference>
<evidence type="ECO:0000313" key="5">
    <source>
        <dbReference type="EMBL" id="KAK9909714.1"/>
    </source>
</evidence>
<dbReference type="PROSITE" id="PS00139">
    <property type="entry name" value="THIOL_PROTEASE_CYS"/>
    <property type="match status" value="1"/>
</dbReference>
<dbReference type="Pfam" id="PF00112">
    <property type="entry name" value="Peptidase_C1"/>
    <property type="match status" value="1"/>
</dbReference>
<dbReference type="Proteomes" id="UP001491310">
    <property type="component" value="Unassembled WGS sequence"/>
</dbReference>
<evidence type="ECO:0000256" key="1">
    <source>
        <dbReference type="ARBA" id="ARBA00008455"/>
    </source>
</evidence>
<comment type="similarity">
    <text evidence="1">Belongs to the peptidase C1 family.</text>
</comment>
<accession>A0ABR2YRM9</accession>
<name>A0ABR2YRM9_9CHLO</name>
<sequence>MAHMPSLSVYVGQWMERRQQVGSLLNWPAFILFLAAVQSSSVVTARRTGLNLQSYTDLPAPPSFPSTFEVAYNFSLPYEKTVQKDGLVYPVVFWRDAERGVSRMDTFGGRNILISTKGKEIEIMPRLQKLICKINKPDADDVSLVDAPVLPDVSNWDYNGTVELRGQQAHLWVYKKSHGAKVTINKFYVAEDGAPLRLHMDGNDMFSGAHFDEYIADYEYLKAGPVDAAVFEPPAICDGQQEQILARPPAFPLRMAALLPSVRIEGGDELYDEFAANHARRHASAAEYEHRRGVFHSNRLYIEGHNSAMRNYSLALNRFADWSQEEFEAVMLPRHGAAAGLVLRRRGADSGELPYERLAPAWRVPRGVDWRGTGADGVVKDQATCGSCWAFGATAALQGAYWAATGKTASFSEQQLMDCSWKFGANHACDGGDYDNAIDYLVNVGGISKEKDYEYLGQDDFCGAPYMADTKKPSSSLVKVKGYAYVPPHDDEALMEAVYSRGTIAVSLDASQPGFRFYASGTFDEPACMWKSDDLDHAVALVGYGTDEAGVDYWLIKNSWSSHWGDGGYIKIARGHHGCGITTDPVYAVFDGKHRFELPQDEAVFSA</sequence>
<dbReference type="SMART" id="SM00645">
    <property type="entry name" value="Pept_C1"/>
    <property type="match status" value="1"/>
</dbReference>
<dbReference type="InterPro" id="IPR013128">
    <property type="entry name" value="Peptidase_C1A"/>
</dbReference>
<dbReference type="SUPFAM" id="SSF54001">
    <property type="entry name" value="Cysteine proteinases"/>
    <property type="match status" value="1"/>
</dbReference>
<evidence type="ECO:0008006" key="7">
    <source>
        <dbReference type="Google" id="ProtNLM"/>
    </source>
</evidence>
<comment type="caution">
    <text evidence="5">The sequence shown here is derived from an EMBL/GenBank/DDBJ whole genome shotgun (WGS) entry which is preliminary data.</text>
</comment>
<dbReference type="InterPro" id="IPR039417">
    <property type="entry name" value="Peptidase_C1A_papain-like"/>
</dbReference>
<dbReference type="InterPro" id="IPR025660">
    <property type="entry name" value="Pept_his_AS"/>
</dbReference>
<protein>
    <recommendedName>
        <fullName evidence="7">Cysteine proteinase</fullName>
    </recommendedName>
</protein>
<gene>
    <name evidence="5" type="ORF">WJX75_006548</name>
</gene>
<evidence type="ECO:0000259" key="3">
    <source>
        <dbReference type="SMART" id="SM00645"/>
    </source>
</evidence>
<dbReference type="Gene3D" id="3.90.70.10">
    <property type="entry name" value="Cysteine proteinases"/>
    <property type="match status" value="1"/>
</dbReference>
<dbReference type="InterPro" id="IPR038765">
    <property type="entry name" value="Papain-like_cys_pep_sf"/>
</dbReference>
<dbReference type="InterPro" id="IPR000169">
    <property type="entry name" value="Pept_cys_AS"/>
</dbReference>
<dbReference type="SMART" id="SM00848">
    <property type="entry name" value="Inhibitor_I29"/>
    <property type="match status" value="1"/>
</dbReference>